<keyword evidence="1" id="KW-0175">Coiled coil</keyword>
<dbReference type="PANTHER" id="PTHR30438:SF1">
    <property type="entry name" value="36 KDA ANTIGEN"/>
    <property type="match status" value="1"/>
</dbReference>
<dbReference type="KEGG" id="xpo:XPG1_3352"/>
<accession>A0A068R6Z0</accession>
<dbReference type="OrthoDB" id="9793801at2"/>
<dbReference type="Proteomes" id="UP000032735">
    <property type="component" value="Chromosome"/>
</dbReference>
<evidence type="ECO:0000259" key="2">
    <source>
        <dbReference type="Pfam" id="PF25881"/>
    </source>
</evidence>
<dbReference type="EMBL" id="FO704551">
    <property type="protein sequence ID" value="CDG22988.1"/>
    <property type="molecule type" value="Genomic_DNA"/>
</dbReference>
<feature type="domain" description="YbhG-like alpha-helical hairpin" evidence="2">
    <location>
        <begin position="76"/>
        <end position="197"/>
    </location>
</feature>
<feature type="coiled-coil region" evidence="1">
    <location>
        <begin position="176"/>
        <end position="203"/>
    </location>
</feature>
<dbReference type="HOGENOM" id="CLU_018816_6_1_6"/>
<reference evidence="3 4" key="1">
    <citation type="submission" date="2013-07" db="EMBL/GenBank/DDBJ databases">
        <authorList>
            <person name="Genoscope - CEA"/>
        </authorList>
    </citation>
    <scope>NUCLEOTIDE SEQUENCE [LARGE SCALE GENOMIC DNA]</scope>
    <source>
        <strain evidence="3 4">G6</strain>
    </source>
</reference>
<dbReference type="Gene3D" id="1.10.287.470">
    <property type="entry name" value="Helix hairpin bin"/>
    <property type="match status" value="1"/>
</dbReference>
<protein>
    <submittedName>
        <fullName evidence="3">Putative membrane protein</fullName>
    </submittedName>
</protein>
<gene>
    <name evidence="3" type="ORF">XPG1_3352</name>
</gene>
<dbReference type="Pfam" id="PF25881">
    <property type="entry name" value="HH_YBHG"/>
    <property type="match status" value="1"/>
</dbReference>
<keyword evidence="4" id="KW-1185">Reference proteome</keyword>
<organism evidence="3 4">
    <name type="scientific">Xenorhabdus poinarii G6</name>
    <dbReference type="NCBI Taxonomy" id="1354304"/>
    <lineage>
        <taxon>Bacteria</taxon>
        <taxon>Pseudomonadati</taxon>
        <taxon>Pseudomonadota</taxon>
        <taxon>Gammaproteobacteria</taxon>
        <taxon>Enterobacterales</taxon>
        <taxon>Morganellaceae</taxon>
        <taxon>Xenorhabdus</taxon>
    </lineage>
</organism>
<evidence type="ECO:0000313" key="3">
    <source>
        <dbReference type="EMBL" id="CDG22988.1"/>
    </source>
</evidence>
<dbReference type="PANTHER" id="PTHR30438">
    <property type="entry name" value="36 KDA ANTIGEN-RELATED"/>
    <property type="match status" value="1"/>
</dbReference>
<dbReference type="InterPro" id="IPR059052">
    <property type="entry name" value="HH_YbhG-like"/>
</dbReference>
<dbReference type="Gene3D" id="2.40.30.170">
    <property type="match status" value="1"/>
</dbReference>
<proteinExistence type="predicted"/>
<evidence type="ECO:0000256" key="1">
    <source>
        <dbReference type="SAM" id="Coils"/>
    </source>
</evidence>
<dbReference type="STRING" id="1354304.XPG1_3352"/>
<name>A0A068R6Z0_9GAMM</name>
<sequence>MKKRTLFTLLLIIFLIAMAVLFRSHNQALLLQGEVEAPEVIVTSKAAGRVVKIHVNRGEDVKAGQLMVSLDSPELAAKVAAAQAARDQEKAKLALSLQGTREETIRNLAAVFAQAQSAYHNAQREWDRLNNMSTHGYLSASELDNARNARDIAYQKMLGAKAELDAGKKGDRMALRQQYLSAVKEAEEKLRELQIQRDDLQVKAPVGGEVGPLPAEVGQLFNINSPLATLVRIPQAYFVYNLREDILAKVRKGDKIQLRVPALGHHKPIEAEIRYIAPMGDYATKRATRATGDFDLRTFEVRLYPLQPVDGLRPGMSALWLWDK</sequence>
<dbReference type="AlphaFoldDB" id="A0A068R6Z0"/>
<dbReference type="SUPFAM" id="SSF111369">
    <property type="entry name" value="HlyD-like secretion proteins"/>
    <property type="match status" value="2"/>
</dbReference>
<evidence type="ECO:0000313" key="4">
    <source>
        <dbReference type="Proteomes" id="UP000032735"/>
    </source>
</evidence>
<dbReference type="RefSeq" id="WP_045959867.1">
    <property type="nucleotide sequence ID" value="NZ_FO704551.1"/>
</dbReference>
<dbReference type="Gene3D" id="2.40.50.100">
    <property type="match status" value="1"/>
</dbReference>